<protein>
    <submittedName>
        <fullName evidence="2">Uncharacterized protein</fullName>
    </submittedName>
</protein>
<comment type="caution">
    <text evidence="2">The sequence shown here is derived from an EMBL/GenBank/DDBJ whole genome shotgun (WGS) entry which is preliminary data.</text>
</comment>
<feature type="region of interest" description="Disordered" evidence="1">
    <location>
        <begin position="1"/>
        <end position="25"/>
    </location>
</feature>
<evidence type="ECO:0000313" key="2">
    <source>
        <dbReference type="EMBL" id="KAI9185249.1"/>
    </source>
</evidence>
<reference evidence="2" key="1">
    <citation type="journal article" date="2022" name="Plant J.">
        <title>Strategies of tolerance reflected in two North American maple genomes.</title>
        <authorList>
            <person name="McEvoy S.L."/>
            <person name="Sezen U.U."/>
            <person name="Trouern-Trend A."/>
            <person name="McMahon S.M."/>
            <person name="Schaberg P.G."/>
            <person name="Yang J."/>
            <person name="Wegrzyn J.L."/>
            <person name="Swenson N.G."/>
        </authorList>
    </citation>
    <scope>NUCLEOTIDE SEQUENCE</scope>
    <source>
        <strain evidence="2">91603</strain>
    </source>
</reference>
<sequence length="187" mass="19544">MLFVSATSTSLQLAASTKEEEDGEGMGSFADTIHVAYGIYPHLECSSHFYRKVDKHPSCSQIYGWIDKEGLSSQIYDCPPNFNSNHQATCAPTAAGGTPSTFTLDSLVGTCSAATGGLSSTLAFGSCLGTCFVSTGGASSRFALGSCAGTYSVDKAVFCCFEGGLEVELESFSIGKCSLKRRCCSHG</sequence>
<gene>
    <name evidence="2" type="ORF">LWI28_005611</name>
</gene>
<name>A0AAD5J342_ACENE</name>
<accession>A0AAD5J342</accession>
<evidence type="ECO:0000313" key="3">
    <source>
        <dbReference type="Proteomes" id="UP001064489"/>
    </source>
</evidence>
<dbReference type="AlphaFoldDB" id="A0AAD5J342"/>
<keyword evidence="3" id="KW-1185">Reference proteome</keyword>
<dbReference type="EMBL" id="JAJSOW010000100">
    <property type="protein sequence ID" value="KAI9185249.1"/>
    <property type="molecule type" value="Genomic_DNA"/>
</dbReference>
<evidence type="ECO:0000256" key="1">
    <source>
        <dbReference type="SAM" id="MobiDB-lite"/>
    </source>
</evidence>
<organism evidence="2 3">
    <name type="scientific">Acer negundo</name>
    <name type="common">Box elder</name>
    <dbReference type="NCBI Taxonomy" id="4023"/>
    <lineage>
        <taxon>Eukaryota</taxon>
        <taxon>Viridiplantae</taxon>
        <taxon>Streptophyta</taxon>
        <taxon>Embryophyta</taxon>
        <taxon>Tracheophyta</taxon>
        <taxon>Spermatophyta</taxon>
        <taxon>Magnoliopsida</taxon>
        <taxon>eudicotyledons</taxon>
        <taxon>Gunneridae</taxon>
        <taxon>Pentapetalae</taxon>
        <taxon>rosids</taxon>
        <taxon>malvids</taxon>
        <taxon>Sapindales</taxon>
        <taxon>Sapindaceae</taxon>
        <taxon>Hippocastanoideae</taxon>
        <taxon>Acereae</taxon>
        <taxon>Acer</taxon>
    </lineage>
</organism>
<feature type="compositionally biased region" description="Low complexity" evidence="1">
    <location>
        <begin position="1"/>
        <end position="16"/>
    </location>
</feature>
<dbReference type="Proteomes" id="UP001064489">
    <property type="component" value="Chromosome 3"/>
</dbReference>
<reference evidence="2" key="2">
    <citation type="submission" date="2023-02" db="EMBL/GenBank/DDBJ databases">
        <authorList>
            <person name="Swenson N.G."/>
            <person name="Wegrzyn J.L."/>
            <person name="Mcevoy S.L."/>
        </authorList>
    </citation>
    <scope>NUCLEOTIDE SEQUENCE</scope>
    <source>
        <strain evidence="2">91603</strain>
        <tissue evidence="2">Leaf</tissue>
    </source>
</reference>
<proteinExistence type="predicted"/>